<dbReference type="InterPro" id="IPR001138">
    <property type="entry name" value="Zn2Cys6_DnaBD"/>
</dbReference>
<keyword evidence="9" id="KW-1185">Reference proteome</keyword>
<keyword evidence="4" id="KW-0238">DNA-binding</keyword>
<sequence>MLTPVADKAKPKRTRTNVKQSKFGCFTCKSRRIKCDELKPTCRRCLTSRRPCAYPYGAPPGPAPTCLAPNPSLPQNRFVNLICKVLVQGPRRSKNDLEVAFWSHTIPQLTQSIPSVQAAAAAFGASYDAHVLRGNQSSEAIEHYTRALHLVLLDLSSLQYGIVPCIVACLFLSCTEALQQRLDKGLLHLQGAFALLRSDLKLSEKAIMNMEQVSLLLRKLDLHSSTFAVGRAPDLTPLPIPTPKALLACTPDQALFRILHPCYHFIATASKYRYVSRRILPPGLLIEQGRHLADLKQWLSRPRVTETTLGNEQLLVLRTQCLAAFVHVANALEPHESAFDDYAPEFQEIVTSVETLLHHADDCDDSNGNNGLPFFTPEMGIIHPLQFTALKYRHPTWRRRAITLLQKSGREGPWVGEIEAAVASTVVEREEQSRKSSEIVLEKPRQVSESSRINACWVVEYIGDAGDYSSGARTRIRKVKAILIRCYDIDDMLRGSVEAPNEYPWRDRTHWAGWEETISVPHNSPLGSCPSPKGQEASCC</sequence>
<dbReference type="PANTHER" id="PTHR36206:SF13">
    <property type="entry name" value="TRANSCRIPTIONAL REGULATORY PROTEIN MOC3"/>
    <property type="match status" value="1"/>
</dbReference>
<keyword evidence="6" id="KW-0539">Nucleus</keyword>
<dbReference type="PROSITE" id="PS00463">
    <property type="entry name" value="ZN2_CY6_FUNGAL_1"/>
    <property type="match status" value="1"/>
</dbReference>
<keyword evidence="5" id="KW-0804">Transcription</keyword>
<dbReference type="AlphaFoldDB" id="A0A9P9KTX2"/>
<dbReference type="PANTHER" id="PTHR36206">
    <property type="entry name" value="ASPERCRYPTIN BIOSYNTHESIS CLUSTER-SPECIFIC TRANSCRIPTION REGULATOR ATNN-RELATED"/>
    <property type="match status" value="1"/>
</dbReference>
<dbReference type="EMBL" id="JAGTJS010000005">
    <property type="protein sequence ID" value="KAH7268590.1"/>
    <property type="molecule type" value="Genomic_DNA"/>
</dbReference>
<dbReference type="SMART" id="SM00066">
    <property type="entry name" value="GAL4"/>
    <property type="match status" value="1"/>
</dbReference>
<dbReference type="Proteomes" id="UP000736672">
    <property type="component" value="Unassembled WGS sequence"/>
</dbReference>
<evidence type="ECO:0000259" key="7">
    <source>
        <dbReference type="PROSITE" id="PS50048"/>
    </source>
</evidence>
<dbReference type="GO" id="GO:0003677">
    <property type="term" value="F:DNA binding"/>
    <property type="evidence" value="ECO:0007669"/>
    <property type="project" value="UniProtKB-KW"/>
</dbReference>
<dbReference type="GO" id="GO:0008270">
    <property type="term" value="F:zinc ion binding"/>
    <property type="evidence" value="ECO:0007669"/>
    <property type="project" value="InterPro"/>
</dbReference>
<dbReference type="CDD" id="cd00067">
    <property type="entry name" value="GAL4"/>
    <property type="match status" value="1"/>
</dbReference>
<evidence type="ECO:0000256" key="1">
    <source>
        <dbReference type="ARBA" id="ARBA00022723"/>
    </source>
</evidence>
<dbReference type="GO" id="GO:0000981">
    <property type="term" value="F:DNA-binding transcription factor activity, RNA polymerase II-specific"/>
    <property type="evidence" value="ECO:0007669"/>
    <property type="project" value="InterPro"/>
</dbReference>
<proteinExistence type="predicted"/>
<dbReference type="InterPro" id="IPR052360">
    <property type="entry name" value="Transcr_Regulatory_Proteins"/>
</dbReference>
<dbReference type="Gene3D" id="4.10.240.10">
    <property type="entry name" value="Zn(2)-C6 fungal-type DNA-binding domain"/>
    <property type="match status" value="1"/>
</dbReference>
<evidence type="ECO:0000313" key="8">
    <source>
        <dbReference type="EMBL" id="KAH7268590.1"/>
    </source>
</evidence>
<dbReference type="Pfam" id="PF00172">
    <property type="entry name" value="Zn_clus"/>
    <property type="match status" value="1"/>
</dbReference>
<evidence type="ECO:0000256" key="5">
    <source>
        <dbReference type="ARBA" id="ARBA00023163"/>
    </source>
</evidence>
<dbReference type="InterPro" id="IPR036864">
    <property type="entry name" value="Zn2-C6_fun-type_DNA-bd_sf"/>
</dbReference>
<protein>
    <recommendedName>
        <fullName evidence="7">Zn(2)-C6 fungal-type domain-containing protein</fullName>
    </recommendedName>
</protein>
<evidence type="ECO:0000256" key="2">
    <source>
        <dbReference type="ARBA" id="ARBA00022833"/>
    </source>
</evidence>
<evidence type="ECO:0000313" key="9">
    <source>
        <dbReference type="Proteomes" id="UP000736672"/>
    </source>
</evidence>
<accession>A0A9P9KTX2</accession>
<name>A0A9P9KTX2_FUSSL</name>
<comment type="caution">
    <text evidence="8">The sequence shown here is derived from an EMBL/GenBank/DDBJ whole genome shotgun (WGS) entry which is preliminary data.</text>
</comment>
<keyword evidence="1" id="KW-0479">Metal-binding</keyword>
<feature type="domain" description="Zn(2)-C6 fungal-type" evidence="7">
    <location>
        <begin position="24"/>
        <end position="54"/>
    </location>
</feature>
<gene>
    <name evidence="8" type="ORF">B0J15DRAFT_533892</name>
</gene>
<keyword evidence="3" id="KW-0805">Transcription regulation</keyword>
<reference evidence="8" key="1">
    <citation type="journal article" date="2021" name="Nat. Commun.">
        <title>Genetic determinants of endophytism in the Arabidopsis root mycobiome.</title>
        <authorList>
            <person name="Mesny F."/>
            <person name="Miyauchi S."/>
            <person name="Thiergart T."/>
            <person name="Pickel B."/>
            <person name="Atanasova L."/>
            <person name="Karlsson M."/>
            <person name="Huettel B."/>
            <person name="Barry K.W."/>
            <person name="Haridas S."/>
            <person name="Chen C."/>
            <person name="Bauer D."/>
            <person name="Andreopoulos W."/>
            <person name="Pangilinan J."/>
            <person name="LaButti K."/>
            <person name="Riley R."/>
            <person name="Lipzen A."/>
            <person name="Clum A."/>
            <person name="Drula E."/>
            <person name="Henrissat B."/>
            <person name="Kohler A."/>
            <person name="Grigoriev I.V."/>
            <person name="Martin F.M."/>
            <person name="Hacquard S."/>
        </authorList>
    </citation>
    <scope>NUCLEOTIDE SEQUENCE</scope>
    <source>
        <strain evidence="8">FSSC 5 MPI-SDFR-AT-0091</strain>
    </source>
</reference>
<dbReference type="OrthoDB" id="3145928at2759"/>
<dbReference type="PROSITE" id="PS50048">
    <property type="entry name" value="ZN2_CY6_FUNGAL_2"/>
    <property type="match status" value="1"/>
</dbReference>
<dbReference type="SUPFAM" id="SSF57701">
    <property type="entry name" value="Zn2/Cys6 DNA-binding domain"/>
    <property type="match status" value="1"/>
</dbReference>
<organism evidence="8 9">
    <name type="scientific">Fusarium solani</name>
    <name type="common">Filamentous fungus</name>
    <dbReference type="NCBI Taxonomy" id="169388"/>
    <lineage>
        <taxon>Eukaryota</taxon>
        <taxon>Fungi</taxon>
        <taxon>Dikarya</taxon>
        <taxon>Ascomycota</taxon>
        <taxon>Pezizomycotina</taxon>
        <taxon>Sordariomycetes</taxon>
        <taxon>Hypocreomycetidae</taxon>
        <taxon>Hypocreales</taxon>
        <taxon>Nectriaceae</taxon>
        <taxon>Fusarium</taxon>
        <taxon>Fusarium solani species complex</taxon>
    </lineage>
</organism>
<keyword evidence="2" id="KW-0862">Zinc</keyword>
<evidence type="ECO:0000256" key="3">
    <source>
        <dbReference type="ARBA" id="ARBA00023015"/>
    </source>
</evidence>
<evidence type="ECO:0000256" key="6">
    <source>
        <dbReference type="ARBA" id="ARBA00023242"/>
    </source>
</evidence>
<evidence type="ECO:0000256" key="4">
    <source>
        <dbReference type="ARBA" id="ARBA00023125"/>
    </source>
</evidence>